<evidence type="ECO:0000256" key="2">
    <source>
        <dbReference type="ARBA" id="ARBA00022475"/>
    </source>
</evidence>
<comment type="similarity">
    <text evidence="9">Belongs to the G-protein coupled receptor 1 family.</text>
</comment>
<feature type="transmembrane region" description="Helical" evidence="10">
    <location>
        <begin position="222"/>
        <end position="244"/>
    </location>
</feature>
<keyword evidence="13" id="KW-1185">Reference proteome</keyword>
<feature type="transmembrane region" description="Helical" evidence="10">
    <location>
        <begin position="21"/>
        <end position="41"/>
    </location>
</feature>
<dbReference type="Proteomes" id="UP001163046">
    <property type="component" value="Unassembled WGS sequence"/>
</dbReference>
<evidence type="ECO:0000259" key="11">
    <source>
        <dbReference type="PROSITE" id="PS50262"/>
    </source>
</evidence>
<dbReference type="PROSITE" id="PS50262">
    <property type="entry name" value="G_PROTEIN_RECEP_F1_2"/>
    <property type="match status" value="1"/>
</dbReference>
<dbReference type="CDD" id="cd00637">
    <property type="entry name" value="7tm_classA_rhodopsin-like"/>
    <property type="match status" value="1"/>
</dbReference>
<name>A0A9X0DBX7_9CNID</name>
<feature type="transmembrane region" description="Helical" evidence="10">
    <location>
        <begin position="185"/>
        <end position="202"/>
    </location>
</feature>
<dbReference type="SMART" id="SM01381">
    <property type="entry name" value="7TM_GPCR_Srsx"/>
    <property type="match status" value="1"/>
</dbReference>
<feature type="transmembrane region" description="Helical" evidence="10">
    <location>
        <begin position="61"/>
        <end position="83"/>
    </location>
</feature>
<keyword evidence="2" id="KW-1003">Cell membrane</keyword>
<comment type="subcellular location">
    <subcellularLocation>
        <location evidence="1">Cell membrane</location>
        <topology evidence="1">Multi-pass membrane protein</topology>
    </subcellularLocation>
</comment>
<dbReference type="PANTHER" id="PTHR24249:SF421">
    <property type="entry name" value="G-PROTEIN COUPLED RECEPTORS FAMILY 1 PROFILE DOMAIN-CONTAINING PROTEIN"/>
    <property type="match status" value="1"/>
</dbReference>
<dbReference type="EMBL" id="MU825401">
    <property type="protein sequence ID" value="KAJ7392429.1"/>
    <property type="molecule type" value="Genomic_DNA"/>
</dbReference>
<accession>A0A9X0DBX7</accession>
<keyword evidence="4 10" id="KW-1133">Transmembrane helix</keyword>
<keyword evidence="8 9" id="KW-0807">Transducer</keyword>
<dbReference type="OrthoDB" id="5989616at2759"/>
<dbReference type="PANTHER" id="PTHR24249">
    <property type="entry name" value="HISTAMINE RECEPTOR-RELATED G-PROTEIN COUPLED RECEPTOR"/>
    <property type="match status" value="1"/>
</dbReference>
<feature type="domain" description="G-protein coupled receptors family 1 profile" evidence="11">
    <location>
        <begin position="1"/>
        <end position="242"/>
    </location>
</feature>
<evidence type="ECO:0000256" key="7">
    <source>
        <dbReference type="ARBA" id="ARBA00023170"/>
    </source>
</evidence>
<dbReference type="InterPro" id="IPR017452">
    <property type="entry name" value="GPCR_Rhodpsn_7TM"/>
</dbReference>
<reference evidence="12" key="1">
    <citation type="submission" date="2023-01" db="EMBL/GenBank/DDBJ databases">
        <title>Genome assembly of the deep-sea coral Lophelia pertusa.</title>
        <authorList>
            <person name="Herrera S."/>
            <person name="Cordes E."/>
        </authorList>
    </citation>
    <scope>NUCLEOTIDE SEQUENCE</scope>
    <source>
        <strain evidence="12">USNM1676648</strain>
        <tissue evidence="12">Polyp</tissue>
    </source>
</reference>
<gene>
    <name evidence="12" type="ORF">OS493_012092</name>
</gene>
<evidence type="ECO:0000256" key="10">
    <source>
        <dbReference type="SAM" id="Phobius"/>
    </source>
</evidence>
<evidence type="ECO:0000256" key="8">
    <source>
        <dbReference type="ARBA" id="ARBA00023224"/>
    </source>
</evidence>
<evidence type="ECO:0000313" key="12">
    <source>
        <dbReference type="EMBL" id="KAJ7392429.1"/>
    </source>
</evidence>
<evidence type="ECO:0000256" key="4">
    <source>
        <dbReference type="ARBA" id="ARBA00022989"/>
    </source>
</evidence>
<keyword evidence="7 9" id="KW-0675">Receptor</keyword>
<evidence type="ECO:0000313" key="13">
    <source>
        <dbReference type="Proteomes" id="UP001163046"/>
    </source>
</evidence>
<dbReference type="AlphaFoldDB" id="A0A9X0DBX7"/>
<evidence type="ECO:0000256" key="6">
    <source>
        <dbReference type="ARBA" id="ARBA00023136"/>
    </source>
</evidence>
<keyword evidence="6 10" id="KW-0472">Membrane</keyword>
<dbReference type="Pfam" id="PF00001">
    <property type="entry name" value="7tm_1"/>
    <property type="match status" value="1"/>
</dbReference>
<sequence>MNVLVIVAIRTRRRLQSMSNILLAFLAGTDLLVGIVTQPLFTTAQIFLMTRSFTAYCNLYNPVALSINVSNLTSVFHLTIISIDRYVAMKYALRYESIVTKSRVTVAVVCSWCTVLAYVVYAYVVSGKPSFLALSLIVAGNLLVIIYCHISVYLVSRRHRLQIITEHISQEAVAKFLEQKKAWKTTAIIIGVVCLSFSPGLVNNLSRVFISGGIFVNKIHFLFIPIFFTCIMSNALLNPIIYCWRIRYFRKALRELLTGKNNSDEDT</sequence>
<dbReference type="GO" id="GO:0004930">
    <property type="term" value="F:G protein-coupled receptor activity"/>
    <property type="evidence" value="ECO:0007669"/>
    <property type="project" value="UniProtKB-KW"/>
</dbReference>
<evidence type="ECO:0000256" key="1">
    <source>
        <dbReference type="ARBA" id="ARBA00004651"/>
    </source>
</evidence>
<protein>
    <recommendedName>
        <fullName evidence="11">G-protein coupled receptors family 1 profile domain-containing protein</fullName>
    </recommendedName>
</protein>
<dbReference type="Gene3D" id="1.20.1070.10">
    <property type="entry name" value="Rhodopsin 7-helix transmembrane proteins"/>
    <property type="match status" value="1"/>
</dbReference>
<feature type="transmembrane region" description="Helical" evidence="10">
    <location>
        <begin position="131"/>
        <end position="155"/>
    </location>
</feature>
<evidence type="ECO:0000256" key="5">
    <source>
        <dbReference type="ARBA" id="ARBA00023040"/>
    </source>
</evidence>
<keyword evidence="3 9" id="KW-0812">Transmembrane</keyword>
<dbReference type="PROSITE" id="PS00237">
    <property type="entry name" value="G_PROTEIN_RECEP_F1_1"/>
    <property type="match status" value="1"/>
</dbReference>
<keyword evidence="5 9" id="KW-0297">G-protein coupled receptor</keyword>
<evidence type="ECO:0000256" key="3">
    <source>
        <dbReference type="ARBA" id="ARBA00022692"/>
    </source>
</evidence>
<dbReference type="GO" id="GO:0005886">
    <property type="term" value="C:plasma membrane"/>
    <property type="evidence" value="ECO:0007669"/>
    <property type="project" value="UniProtKB-SubCell"/>
</dbReference>
<evidence type="ECO:0000256" key="9">
    <source>
        <dbReference type="RuleBase" id="RU000688"/>
    </source>
</evidence>
<dbReference type="InterPro" id="IPR050569">
    <property type="entry name" value="TAAR"/>
</dbReference>
<proteinExistence type="inferred from homology"/>
<dbReference type="InterPro" id="IPR000276">
    <property type="entry name" value="GPCR_Rhodpsn"/>
</dbReference>
<comment type="caution">
    <text evidence="12">The sequence shown here is derived from an EMBL/GenBank/DDBJ whole genome shotgun (WGS) entry which is preliminary data.</text>
</comment>
<organism evidence="12 13">
    <name type="scientific">Desmophyllum pertusum</name>
    <dbReference type="NCBI Taxonomy" id="174260"/>
    <lineage>
        <taxon>Eukaryota</taxon>
        <taxon>Metazoa</taxon>
        <taxon>Cnidaria</taxon>
        <taxon>Anthozoa</taxon>
        <taxon>Hexacorallia</taxon>
        <taxon>Scleractinia</taxon>
        <taxon>Caryophylliina</taxon>
        <taxon>Caryophylliidae</taxon>
        <taxon>Desmophyllum</taxon>
    </lineage>
</organism>
<dbReference type="SUPFAM" id="SSF81321">
    <property type="entry name" value="Family A G protein-coupled receptor-like"/>
    <property type="match status" value="1"/>
</dbReference>
<feature type="transmembrane region" description="Helical" evidence="10">
    <location>
        <begin position="104"/>
        <end position="125"/>
    </location>
</feature>
<dbReference type="PRINTS" id="PR00237">
    <property type="entry name" value="GPCRRHODOPSN"/>
</dbReference>